<feature type="transmembrane region" description="Helical" evidence="1">
    <location>
        <begin position="49"/>
        <end position="82"/>
    </location>
</feature>
<dbReference type="Proteomes" id="UP000762271">
    <property type="component" value="Unassembled WGS sequence"/>
</dbReference>
<organism evidence="2 3">
    <name type="scientific">Polynucleobacter paneuropaeus</name>
    <dbReference type="NCBI Taxonomy" id="2527775"/>
    <lineage>
        <taxon>Bacteria</taxon>
        <taxon>Pseudomonadati</taxon>
        <taxon>Pseudomonadota</taxon>
        <taxon>Betaproteobacteria</taxon>
        <taxon>Burkholderiales</taxon>
        <taxon>Burkholderiaceae</taxon>
        <taxon>Polynucleobacter</taxon>
    </lineage>
</organism>
<gene>
    <name evidence="2" type="ORF">G6693_04050</name>
</gene>
<dbReference type="EMBL" id="JAANGI010000001">
    <property type="protein sequence ID" value="MBT8591097.1"/>
    <property type="molecule type" value="Genomic_DNA"/>
</dbReference>
<evidence type="ECO:0000256" key="1">
    <source>
        <dbReference type="SAM" id="Phobius"/>
    </source>
</evidence>
<comment type="caution">
    <text evidence="2">The sequence shown here is derived from an EMBL/GenBank/DDBJ whole genome shotgun (WGS) entry which is preliminary data.</text>
</comment>
<sequence>MKAILLKSKLNFAVLASILLFIVMGKNAYPAFTQSVFISADQLVSDLILVFVAITLGAFIANFAIMVLGCLTAFVVASILVYQGLVFQYLTQDYLVAVLIVVLGFAAIANLYRLYQAPKA</sequence>
<dbReference type="AlphaFoldDB" id="A0AAE2YKF5"/>
<keyword evidence="1" id="KW-0472">Membrane</keyword>
<keyword evidence="1" id="KW-0812">Transmembrane</keyword>
<accession>A0AAE2YKF5</accession>
<evidence type="ECO:0000313" key="2">
    <source>
        <dbReference type="EMBL" id="MBT8591097.1"/>
    </source>
</evidence>
<protein>
    <submittedName>
        <fullName evidence="2">Uncharacterized protein</fullName>
    </submittedName>
</protein>
<proteinExistence type="predicted"/>
<reference evidence="2" key="1">
    <citation type="journal article" date="2021" name="Genome Biol. Evol.">
        <title>Continental-Scale Gene Flow Prevents Allopatric Divergence of Pelagic Freshwater Bacteria.</title>
        <authorList>
            <person name="Hoetzinger M."/>
            <person name="Pitt A."/>
            <person name="Huemer A."/>
            <person name="Hahn M.W."/>
        </authorList>
    </citation>
    <scope>NUCLEOTIDE SEQUENCE</scope>
    <source>
        <strain evidence="2">AP-YLGG-20-G6</strain>
    </source>
</reference>
<feature type="transmembrane region" description="Helical" evidence="1">
    <location>
        <begin position="94"/>
        <end position="115"/>
    </location>
</feature>
<keyword evidence="1" id="KW-1133">Transmembrane helix</keyword>
<name>A0AAE2YKF5_9BURK</name>
<evidence type="ECO:0000313" key="3">
    <source>
        <dbReference type="Proteomes" id="UP000762271"/>
    </source>
</evidence>